<feature type="signal peptide" evidence="6">
    <location>
        <begin position="1"/>
        <end position="21"/>
    </location>
</feature>
<accession>A0A137P1K0</accession>
<dbReference type="EMBL" id="KQ964554">
    <property type="protein sequence ID" value="KXN68945.1"/>
    <property type="molecule type" value="Genomic_DNA"/>
</dbReference>
<dbReference type="OrthoDB" id="416344at2759"/>
<dbReference type="Proteomes" id="UP000070444">
    <property type="component" value="Unassembled WGS sequence"/>
</dbReference>
<keyword evidence="9" id="KW-1185">Reference proteome</keyword>
<name>A0A137P1K0_CONC2</name>
<organism evidence="8 9">
    <name type="scientific">Conidiobolus coronatus (strain ATCC 28846 / CBS 209.66 / NRRL 28638)</name>
    <name type="common">Delacroixia coronata</name>
    <dbReference type="NCBI Taxonomy" id="796925"/>
    <lineage>
        <taxon>Eukaryota</taxon>
        <taxon>Fungi</taxon>
        <taxon>Fungi incertae sedis</taxon>
        <taxon>Zoopagomycota</taxon>
        <taxon>Entomophthoromycotina</taxon>
        <taxon>Entomophthoromycetes</taxon>
        <taxon>Entomophthorales</taxon>
        <taxon>Ancylistaceae</taxon>
        <taxon>Conidiobolus</taxon>
    </lineage>
</organism>
<dbReference type="AlphaFoldDB" id="A0A137P1K0"/>
<dbReference type="InterPro" id="IPR029058">
    <property type="entry name" value="AB_hydrolase_fold"/>
</dbReference>
<evidence type="ECO:0000259" key="7">
    <source>
        <dbReference type="Pfam" id="PF00326"/>
    </source>
</evidence>
<gene>
    <name evidence="8" type="ORF">CONCODRAFT_79574</name>
</gene>
<feature type="chain" id="PRO_5007294306" description="Dipeptidyl-peptidase V" evidence="6">
    <location>
        <begin position="22"/>
        <end position="676"/>
    </location>
</feature>
<dbReference type="FunFam" id="3.40.50.1820:FF:000028">
    <property type="entry name" value="S9 family peptidase"/>
    <property type="match status" value="1"/>
</dbReference>
<evidence type="ECO:0000256" key="5">
    <source>
        <dbReference type="ARBA" id="ARBA00032829"/>
    </source>
</evidence>
<feature type="domain" description="Peptidase S9 prolyl oligopeptidase catalytic" evidence="7">
    <location>
        <begin position="468"/>
        <end position="674"/>
    </location>
</feature>
<proteinExistence type="inferred from homology"/>
<comment type="similarity">
    <text evidence="1">Belongs to the peptidase S9C family.</text>
</comment>
<evidence type="ECO:0000256" key="3">
    <source>
        <dbReference type="ARBA" id="ARBA00022729"/>
    </source>
</evidence>
<keyword evidence="2" id="KW-0645">Protease</keyword>
<dbReference type="PANTHER" id="PTHR42776">
    <property type="entry name" value="SERINE PEPTIDASE S9 FAMILY MEMBER"/>
    <property type="match status" value="1"/>
</dbReference>
<dbReference type="OMA" id="YPVRYWD"/>
<evidence type="ECO:0000256" key="1">
    <source>
        <dbReference type="ARBA" id="ARBA00010040"/>
    </source>
</evidence>
<dbReference type="GO" id="GO:0004252">
    <property type="term" value="F:serine-type endopeptidase activity"/>
    <property type="evidence" value="ECO:0007669"/>
    <property type="project" value="TreeGrafter"/>
</dbReference>
<evidence type="ECO:0000256" key="4">
    <source>
        <dbReference type="ARBA" id="ARBA00022801"/>
    </source>
</evidence>
<reference evidence="8 9" key="1">
    <citation type="journal article" date="2015" name="Genome Biol. Evol.">
        <title>Phylogenomic analyses indicate that early fungi evolved digesting cell walls of algal ancestors of land plants.</title>
        <authorList>
            <person name="Chang Y."/>
            <person name="Wang S."/>
            <person name="Sekimoto S."/>
            <person name="Aerts A.L."/>
            <person name="Choi C."/>
            <person name="Clum A."/>
            <person name="LaButti K.M."/>
            <person name="Lindquist E.A."/>
            <person name="Yee Ngan C."/>
            <person name="Ohm R.A."/>
            <person name="Salamov A.A."/>
            <person name="Grigoriev I.V."/>
            <person name="Spatafora J.W."/>
            <person name="Berbee M.L."/>
        </authorList>
    </citation>
    <scope>NUCLEOTIDE SEQUENCE [LARGE SCALE GENOMIC DNA]</scope>
    <source>
        <strain evidence="8 9">NRRL 28638</strain>
    </source>
</reference>
<evidence type="ECO:0000256" key="6">
    <source>
        <dbReference type="SAM" id="SignalP"/>
    </source>
</evidence>
<protein>
    <recommendedName>
        <fullName evidence="5">Dipeptidyl-peptidase V</fullName>
    </recommendedName>
</protein>
<dbReference type="Pfam" id="PF00326">
    <property type="entry name" value="Peptidase_S9"/>
    <property type="match status" value="1"/>
</dbReference>
<dbReference type="Gene3D" id="3.40.50.1820">
    <property type="entry name" value="alpha/beta hydrolase"/>
    <property type="match status" value="1"/>
</dbReference>
<evidence type="ECO:0000256" key="2">
    <source>
        <dbReference type="ARBA" id="ARBA00022670"/>
    </source>
</evidence>
<keyword evidence="4 8" id="KW-0378">Hydrolase</keyword>
<dbReference type="SUPFAM" id="SSF53474">
    <property type="entry name" value="alpha/beta-Hydrolases"/>
    <property type="match status" value="1"/>
</dbReference>
<dbReference type="InterPro" id="IPR001375">
    <property type="entry name" value="Peptidase_S9_cat"/>
</dbReference>
<sequence length="676" mass="75587">MLVNFVLLGAVLGARYHTVYPEPNSKNTNPLTAEKLLELTVLGTPKANPKGDTFIFTSREYFPSVDKSVVSILSRSVSDNTVTNHTATIGKSLANPLWLNDETILFTSKTAILAYNVKQKAAPKVWYNGTLAINSFKYQANANALIFASDVEVNPDTDKRFDNALVYDELLMRHWDHWNGRTKSHLFTLNITPEGKVTGEPKDLLKGTPLESPVEYSGGSGDYVISPDGKLVAFGAKKPGRDQAWETEQNIHLVSFDGSSAITDLTTDNQGASTSPLFSPDGKYLSFFQMAHRAYESDRNDIFIYDIQAKTKKEIAHKWDRTPNSQYWALDSSKLFIISDDEGKGKLFSVDVKSEEVTKLDTPHTVTSVSPITKDSLLLTISSFGHPNEIFTLGADGKDLKQLTDVNTEKLKGIYLSDAEEFWFTGANGDDVQGWLLKPINFDPSKKYPVAVIIHGGPQSSYNDRFFTYHNFNLHASAGQIVVTINYHASKGYGQKFIDSVNKEWAGLPIEDHHKGLDYLIAKYPWFDGSRVCTAGTSMGGYYGNWFNGHTKRFKCIIQANGMFDGPHWYYTTDEKWFPEYDNAGTPYTPGNTLDKWSPSNAIANWTTPTLVVQGELDYRIDQSEGLATFTALQRQGVPSRLLFFPDETHGVGRLPNLIRFGKETVGWISKWTQQK</sequence>
<evidence type="ECO:0000313" key="9">
    <source>
        <dbReference type="Proteomes" id="UP000070444"/>
    </source>
</evidence>
<dbReference type="PANTHER" id="PTHR42776:SF13">
    <property type="entry name" value="DIPEPTIDYL-PEPTIDASE 5"/>
    <property type="match status" value="1"/>
</dbReference>
<dbReference type="Gene3D" id="2.120.10.30">
    <property type="entry name" value="TolB, C-terminal domain"/>
    <property type="match status" value="1"/>
</dbReference>
<dbReference type="SUPFAM" id="SSF82171">
    <property type="entry name" value="DPP6 N-terminal domain-like"/>
    <property type="match status" value="1"/>
</dbReference>
<evidence type="ECO:0000313" key="8">
    <source>
        <dbReference type="EMBL" id="KXN68945.1"/>
    </source>
</evidence>
<dbReference type="GO" id="GO:0006508">
    <property type="term" value="P:proteolysis"/>
    <property type="evidence" value="ECO:0007669"/>
    <property type="project" value="UniProtKB-KW"/>
</dbReference>
<dbReference type="InterPro" id="IPR011042">
    <property type="entry name" value="6-blade_b-propeller_TolB-like"/>
</dbReference>
<dbReference type="STRING" id="796925.A0A137P1K0"/>
<keyword evidence="3 6" id="KW-0732">Signal</keyword>